<comment type="subcellular location">
    <subcellularLocation>
        <location evidence="1">Membrane</location>
        <topology evidence="1">Multi-pass membrane protein</topology>
    </subcellularLocation>
</comment>
<keyword evidence="2 6" id="KW-0812">Transmembrane</keyword>
<evidence type="ECO:0000256" key="2">
    <source>
        <dbReference type="ARBA" id="ARBA00022692"/>
    </source>
</evidence>
<reference evidence="7 8" key="1">
    <citation type="submission" date="2018-04" db="EMBL/GenBank/DDBJ databases">
        <title>The genome of golden apple snail Pomacea canaliculata provides insight into stress tolerance and invasive adaptation.</title>
        <authorList>
            <person name="Liu C."/>
            <person name="Liu B."/>
            <person name="Ren Y."/>
            <person name="Zhang Y."/>
            <person name="Wang H."/>
            <person name="Li S."/>
            <person name="Jiang F."/>
            <person name="Yin L."/>
            <person name="Zhang G."/>
            <person name="Qian W."/>
            <person name="Fan W."/>
        </authorList>
    </citation>
    <scope>NUCLEOTIDE SEQUENCE [LARGE SCALE GENOMIC DNA]</scope>
    <source>
        <strain evidence="7">SZHN2017</strain>
        <tissue evidence="7">Muscle</tissue>
    </source>
</reference>
<evidence type="ECO:0000256" key="3">
    <source>
        <dbReference type="ARBA" id="ARBA00022989"/>
    </source>
</evidence>
<comment type="caution">
    <text evidence="7">The sequence shown here is derived from an EMBL/GenBank/DDBJ whole genome shotgun (WGS) entry which is preliminary data.</text>
</comment>
<dbReference type="EMBL" id="PZQS01000012">
    <property type="protein sequence ID" value="PVD20848.1"/>
    <property type="molecule type" value="Genomic_DNA"/>
</dbReference>
<dbReference type="InterPro" id="IPR023271">
    <property type="entry name" value="Aquaporin-like"/>
</dbReference>
<keyword evidence="8" id="KW-1185">Reference proteome</keyword>
<dbReference type="Proteomes" id="UP000245119">
    <property type="component" value="Linkage Group LG12"/>
</dbReference>
<evidence type="ECO:0000313" key="7">
    <source>
        <dbReference type="EMBL" id="PVD20848.1"/>
    </source>
</evidence>
<name>A0A2T7NI73_POMCA</name>
<proteinExistence type="predicted"/>
<accession>A0A2T7NI73</accession>
<organism evidence="7 8">
    <name type="scientific">Pomacea canaliculata</name>
    <name type="common">Golden apple snail</name>
    <dbReference type="NCBI Taxonomy" id="400727"/>
    <lineage>
        <taxon>Eukaryota</taxon>
        <taxon>Metazoa</taxon>
        <taxon>Spiralia</taxon>
        <taxon>Lophotrochozoa</taxon>
        <taxon>Mollusca</taxon>
        <taxon>Gastropoda</taxon>
        <taxon>Caenogastropoda</taxon>
        <taxon>Architaenioglossa</taxon>
        <taxon>Ampullarioidea</taxon>
        <taxon>Ampullariidae</taxon>
        <taxon>Pomacea</taxon>
    </lineage>
</organism>
<feature type="region of interest" description="Disordered" evidence="5">
    <location>
        <begin position="70"/>
        <end position="116"/>
    </location>
</feature>
<evidence type="ECO:0000256" key="6">
    <source>
        <dbReference type="SAM" id="Phobius"/>
    </source>
</evidence>
<dbReference type="AlphaFoldDB" id="A0A2T7NI73"/>
<gene>
    <name evidence="7" type="ORF">C0Q70_19009</name>
</gene>
<feature type="compositionally biased region" description="Basic and acidic residues" evidence="5">
    <location>
        <begin position="105"/>
        <end position="116"/>
    </location>
</feature>
<keyword evidence="4 6" id="KW-0472">Membrane</keyword>
<feature type="compositionally biased region" description="Basic and acidic residues" evidence="5">
    <location>
        <begin position="70"/>
        <end position="79"/>
    </location>
</feature>
<evidence type="ECO:0000256" key="5">
    <source>
        <dbReference type="SAM" id="MobiDB-lite"/>
    </source>
</evidence>
<evidence type="ECO:0000256" key="1">
    <source>
        <dbReference type="ARBA" id="ARBA00004141"/>
    </source>
</evidence>
<dbReference type="OrthoDB" id="3222at2759"/>
<dbReference type="Gene3D" id="1.20.1080.10">
    <property type="entry name" value="Glycerol uptake facilitator protein"/>
    <property type="match status" value="1"/>
</dbReference>
<protein>
    <recommendedName>
        <fullName evidence="9">Aquaporin</fullName>
    </recommendedName>
</protein>
<evidence type="ECO:0000313" key="8">
    <source>
        <dbReference type="Proteomes" id="UP000245119"/>
    </source>
</evidence>
<dbReference type="SUPFAM" id="SSF81338">
    <property type="entry name" value="Aquaporin-like"/>
    <property type="match status" value="1"/>
</dbReference>
<keyword evidence="3 6" id="KW-1133">Transmembrane helix</keyword>
<evidence type="ECO:0008006" key="9">
    <source>
        <dbReference type="Google" id="ProtNLM"/>
    </source>
</evidence>
<evidence type="ECO:0000256" key="4">
    <source>
        <dbReference type="ARBA" id="ARBA00023136"/>
    </source>
</evidence>
<sequence>MSIVTATEDKFQGLGLNLYKHPTSSLSSMGQQVYWVGPLTGGIVAGLLYDYVFAAGATVAKARKCLLRTKKAEQEKPPLDDGPAPEVIEIDETPATDTATPGQSEKAKTAEEGAKE</sequence>
<feature type="transmembrane region" description="Helical" evidence="6">
    <location>
        <begin position="33"/>
        <end position="60"/>
    </location>
</feature>
<dbReference type="GO" id="GO:0016020">
    <property type="term" value="C:membrane"/>
    <property type="evidence" value="ECO:0007669"/>
    <property type="project" value="UniProtKB-SubCell"/>
</dbReference>